<keyword evidence="3" id="KW-1185">Reference proteome</keyword>
<dbReference type="Proteomes" id="UP000679992">
    <property type="component" value="Unassembled WGS sequence"/>
</dbReference>
<dbReference type="Pfam" id="PF13524">
    <property type="entry name" value="Glyco_trans_1_2"/>
    <property type="match status" value="1"/>
</dbReference>
<reference evidence="2 3" key="1">
    <citation type="submission" date="2021-03" db="EMBL/GenBank/DDBJ databases">
        <title>Antimicrobial resistance genes in bacteria isolated from Japanese honey, and their potential for conferring macrolide and lincosamide resistance in the American foulbrood pathogen Paenibacillus larvae.</title>
        <authorList>
            <person name="Okamoto M."/>
            <person name="Kumagai M."/>
            <person name="Kanamori H."/>
            <person name="Takamatsu D."/>
        </authorList>
    </citation>
    <scope>NUCLEOTIDE SEQUENCE [LARGE SCALE GENOMIC DNA]</scope>
    <source>
        <strain evidence="2 3">J42TS3</strain>
    </source>
</reference>
<name>A0ABQ4MGE2_9BACL</name>
<dbReference type="InterPro" id="IPR055259">
    <property type="entry name" value="YkvP/CgeB_Glyco_trans-like"/>
</dbReference>
<evidence type="ECO:0000259" key="1">
    <source>
        <dbReference type="Pfam" id="PF13524"/>
    </source>
</evidence>
<dbReference type="EMBL" id="BOSL01000015">
    <property type="protein sequence ID" value="GIP55066.1"/>
    <property type="molecule type" value="Genomic_DNA"/>
</dbReference>
<sequence length="395" mass="44871">MSKHDRLTGTARGVARRRNARAVRTAVTATPVPVIAPARQDGRNAGFQAGFDEGYLRGRMDVISSRPGPAFPLRQIHVMYVTSGKGYPYSPVDEGIIETLRTLAATVTVTDPTQNVSQQAEEARPDLVLALDGWHLSAEHVDSIRNKGIRTALWLTDDPYYTDITADLVMHYDYIFTLELNCVDFYRQRGCANVYYLPFAAYPGYYRPLRERAENPRNLSFVGSAFWNRVEFFQPVIHELMNRGLHINGFWWDRLFEPGAYPGRVEADKWMGPLDTAAIYSSSKIAINLHRSFNDTSVNNNTAMIEAVSPNPRTFEISASGTLQIVDIRSDIVNFYTPGVEIETFSTSSELIEKVDYYLSHEKERREIVLRGLERTLREHTYAHRLNDLLVHVFG</sequence>
<comment type="caution">
    <text evidence="2">The sequence shown here is derived from an EMBL/GenBank/DDBJ whole genome shotgun (WGS) entry which is preliminary data.</text>
</comment>
<proteinExistence type="predicted"/>
<feature type="domain" description="Spore protein YkvP/CgeB glycosyl transferase-like" evidence="1">
    <location>
        <begin position="231"/>
        <end position="390"/>
    </location>
</feature>
<protein>
    <submittedName>
        <fullName evidence="2">Spore maturation protein</fullName>
    </submittedName>
</protein>
<evidence type="ECO:0000313" key="2">
    <source>
        <dbReference type="EMBL" id="GIP55066.1"/>
    </source>
</evidence>
<evidence type="ECO:0000313" key="3">
    <source>
        <dbReference type="Proteomes" id="UP000679992"/>
    </source>
</evidence>
<accession>A0ABQ4MGE2</accession>
<gene>
    <name evidence="2" type="primary">cgeB_1</name>
    <name evidence="2" type="ORF">J42TS3_41010</name>
</gene>
<organism evidence="2 3">
    <name type="scientific">Paenibacillus vini</name>
    <dbReference type="NCBI Taxonomy" id="1476024"/>
    <lineage>
        <taxon>Bacteria</taxon>
        <taxon>Bacillati</taxon>
        <taxon>Bacillota</taxon>
        <taxon>Bacilli</taxon>
        <taxon>Bacillales</taxon>
        <taxon>Paenibacillaceae</taxon>
        <taxon>Paenibacillus</taxon>
    </lineage>
</organism>